<protein>
    <submittedName>
        <fullName evidence="2">Uncharacterized protein</fullName>
    </submittedName>
</protein>
<keyword evidence="1" id="KW-1133">Transmembrane helix</keyword>
<evidence type="ECO:0000313" key="3">
    <source>
        <dbReference type="Proteomes" id="UP000016511"/>
    </source>
</evidence>
<dbReference type="eggNOG" id="COG3210">
    <property type="taxonomic scope" value="Bacteria"/>
</dbReference>
<dbReference type="STRING" id="649747.HMPREF0083_01125"/>
<gene>
    <name evidence="2" type="ORF">HMPREF0083_01125</name>
</gene>
<keyword evidence="1" id="KW-0812">Transmembrane</keyword>
<dbReference type="EMBL" id="AWSJ01000067">
    <property type="protein sequence ID" value="ERI10796.1"/>
    <property type="molecule type" value="Genomic_DNA"/>
</dbReference>
<keyword evidence="3" id="KW-1185">Reference proteome</keyword>
<accession>U1YJ63</accession>
<dbReference type="HOGENOM" id="CLU_2056479_0_0_9"/>
<dbReference type="Proteomes" id="UP000016511">
    <property type="component" value="Unassembled WGS sequence"/>
</dbReference>
<evidence type="ECO:0000256" key="1">
    <source>
        <dbReference type="SAM" id="Phobius"/>
    </source>
</evidence>
<keyword evidence="1" id="KW-0472">Membrane</keyword>
<reference evidence="2 3" key="1">
    <citation type="submission" date="2013-08" db="EMBL/GenBank/DDBJ databases">
        <authorList>
            <person name="Weinstock G."/>
            <person name="Sodergren E."/>
            <person name="Wylie T."/>
            <person name="Fulton L."/>
            <person name="Fulton R."/>
            <person name="Fronick C."/>
            <person name="O'Laughlin M."/>
            <person name="Godfrey J."/>
            <person name="Miner T."/>
            <person name="Herter B."/>
            <person name="Appelbaum E."/>
            <person name="Cordes M."/>
            <person name="Lek S."/>
            <person name="Wollam A."/>
            <person name="Pepin K.H."/>
            <person name="Palsikar V.B."/>
            <person name="Mitreva M."/>
            <person name="Wilson R.K."/>
        </authorList>
    </citation>
    <scope>NUCLEOTIDE SEQUENCE [LARGE SCALE GENOMIC DNA]</scope>
    <source>
        <strain evidence="2 3">ATCC 12856</strain>
    </source>
</reference>
<dbReference type="PATRIC" id="fig|649747.3.peg.1024"/>
<dbReference type="Pfam" id="PF03862">
    <property type="entry name" value="SpoVAC_SpoVAEB"/>
    <property type="match status" value="1"/>
</dbReference>
<dbReference type="InterPro" id="IPR005562">
    <property type="entry name" value="SpoVA"/>
</dbReference>
<sequence>MFHVPTVVTKIGDRYYAQINDLHSHANYSVIWNPKDFSDVKNHWAKEDINDIAARLDLAGTGNNTFSPNRNALVHGAMQEMQADGVIGIITGIFEVTSAGISAAIIFGFLGALVFKPKG</sequence>
<feature type="transmembrane region" description="Helical" evidence="1">
    <location>
        <begin position="86"/>
        <end position="115"/>
    </location>
</feature>
<proteinExistence type="predicted"/>
<comment type="caution">
    <text evidence="2">The sequence shown here is derived from an EMBL/GenBank/DDBJ whole genome shotgun (WGS) entry which is preliminary data.</text>
</comment>
<name>U1YJ63_ANEAE</name>
<organism evidence="2 3">
    <name type="scientific">Aneurinibacillus aneurinilyticus ATCC 12856</name>
    <dbReference type="NCBI Taxonomy" id="649747"/>
    <lineage>
        <taxon>Bacteria</taxon>
        <taxon>Bacillati</taxon>
        <taxon>Bacillota</taxon>
        <taxon>Bacilli</taxon>
        <taxon>Bacillales</taxon>
        <taxon>Paenibacillaceae</taxon>
        <taxon>Aneurinibacillus group</taxon>
        <taxon>Aneurinibacillus</taxon>
    </lineage>
</organism>
<dbReference type="AlphaFoldDB" id="U1YJ63"/>
<evidence type="ECO:0000313" key="2">
    <source>
        <dbReference type="EMBL" id="ERI10796.1"/>
    </source>
</evidence>